<dbReference type="EMBL" id="JAGYWB010000009">
    <property type="protein sequence ID" value="KAI0509988.1"/>
    <property type="molecule type" value="Genomic_DNA"/>
</dbReference>
<dbReference type="Gene3D" id="3.40.50.720">
    <property type="entry name" value="NAD(P)-binding Rossmann-like Domain"/>
    <property type="match status" value="1"/>
</dbReference>
<dbReference type="InterPro" id="IPR029903">
    <property type="entry name" value="RmlD-like-bd"/>
</dbReference>
<keyword evidence="3" id="KW-1185">Reference proteome</keyword>
<evidence type="ECO:0000259" key="1">
    <source>
        <dbReference type="Pfam" id="PF04321"/>
    </source>
</evidence>
<gene>
    <name evidence="2" type="ORF">KFK09_010588</name>
</gene>
<dbReference type="CDD" id="cd05254">
    <property type="entry name" value="dTDP_HR_like_SDR_e"/>
    <property type="match status" value="1"/>
</dbReference>
<dbReference type="SUPFAM" id="SSF51735">
    <property type="entry name" value="NAD(P)-binding Rossmann-fold domains"/>
    <property type="match status" value="1"/>
</dbReference>
<dbReference type="OrthoDB" id="6235964at2759"/>
<organism evidence="2 3">
    <name type="scientific">Dendrobium nobile</name>
    <name type="common">Orchid</name>
    <dbReference type="NCBI Taxonomy" id="94219"/>
    <lineage>
        <taxon>Eukaryota</taxon>
        <taxon>Viridiplantae</taxon>
        <taxon>Streptophyta</taxon>
        <taxon>Embryophyta</taxon>
        <taxon>Tracheophyta</taxon>
        <taxon>Spermatophyta</taxon>
        <taxon>Magnoliopsida</taxon>
        <taxon>Liliopsida</taxon>
        <taxon>Asparagales</taxon>
        <taxon>Orchidaceae</taxon>
        <taxon>Epidendroideae</taxon>
        <taxon>Malaxideae</taxon>
        <taxon>Dendrobiinae</taxon>
        <taxon>Dendrobium</taxon>
    </lineage>
</organism>
<dbReference type="PANTHER" id="PTHR43242:SF1">
    <property type="entry name" value="NAD(P)-BINDING ROSSMANN-FOLD SUPERFAMILY PROTEIN"/>
    <property type="match status" value="1"/>
</dbReference>
<dbReference type="Pfam" id="PF04321">
    <property type="entry name" value="RmlD_sub_bind"/>
    <property type="match status" value="1"/>
</dbReference>
<dbReference type="AlphaFoldDB" id="A0A8T3BG17"/>
<dbReference type="InterPro" id="IPR036291">
    <property type="entry name" value="NAD(P)-bd_dom_sf"/>
</dbReference>
<dbReference type="SMR" id="A0A8T3BG17"/>
<evidence type="ECO:0000313" key="2">
    <source>
        <dbReference type="EMBL" id="KAI0509988.1"/>
    </source>
</evidence>
<evidence type="ECO:0000313" key="3">
    <source>
        <dbReference type="Proteomes" id="UP000829196"/>
    </source>
</evidence>
<reference evidence="2" key="1">
    <citation type="journal article" date="2022" name="Front. Genet.">
        <title>Chromosome-Scale Assembly of the Dendrobium nobile Genome Provides Insights Into the Molecular Mechanism of the Biosynthesis of the Medicinal Active Ingredient of Dendrobium.</title>
        <authorList>
            <person name="Xu Q."/>
            <person name="Niu S.-C."/>
            <person name="Li K.-L."/>
            <person name="Zheng P.-J."/>
            <person name="Zhang X.-J."/>
            <person name="Jia Y."/>
            <person name="Liu Y."/>
            <person name="Niu Y.-X."/>
            <person name="Yu L.-H."/>
            <person name="Chen D.-F."/>
            <person name="Zhang G.-Q."/>
        </authorList>
    </citation>
    <scope>NUCLEOTIDE SEQUENCE</scope>
    <source>
        <tissue evidence="2">Leaf</tissue>
    </source>
</reference>
<feature type="domain" description="RmlD-like substrate binding" evidence="1">
    <location>
        <begin position="6"/>
        <end position="317"/>
    </location>
</feature>
<protein>
    <recommendedName>
        <fullName evidence="1">RmlD-like substrate binding domain-containing protein</fullName>
    </recommendedName>
</protein>
<accession>A0A8T3BG17</accession>
<sequence>MAERKRVLVIGGSGYLGQHLLDGLAKADNETPFDLAFTHHRPIPPPELIDAISPVYPFRVDVRTGEGFESISNTFGKPHVVVNCAALSVPRACEVDPVTTMATNLPTSLVNWLSSFKDNNILLIHLSTDQVYEGSKSFYKEEDETAPVNMYGKSKVAAEEFISEHWSNFAILRSSIIYGPQTFSPVSKSLPIQWIDSSLSRSEEIEFFHDEFRCPVYVKDVVNVILALTKKWISDGNQIKLILNVGGPDRLSRAQMAAAVADYRGYDLSLIKLVSAASINRGVVSPADISMDISRLIQALGINPISFKEGVRLTLESAS</sequence>
<dbReference type="PANTHER" id="PTHR43242">
    <property type="entry name" value="NAD(P)-BINDING ROSSMANN-FOLD SUPERFAMILY PROTEIN"/>
    <property type="match status" value="1"/>
</dbReference>
<comment type="caution">
    <text evidence="2">The sequence shown here is derived from an EMBL/GenBank/DDBJ whole genome shotgun (WGS) entry which is preliminary data.</text>
</comment>
<name>A0A8T3BG17_DENNO</name>
<proteinExistence type="predicted"/>
<dbReference type="Proteomes" id="UP000829196">
    <property type="component" value="Unassembled WGS sequence"/>
</dbReference>